<dbReference type="GO" id="GO:0016829">
    <property type="term" value="F:lyase activity"/>
    <property type="evidence" value="ECO:0007669"/>
    <property type="project" value="UniProtKB-KW"/>
</dbReference>
<dbReference type="InterPro" id="IPR011989">
    <property type="entry name" value="ARM-like"/>
</dbReference>
<organism evidence="1 2">
    <name type="scientific">Trichlorobacter lovleyi (strain ATCC BAA-1151 / DSM 17278 / SZ)</name>
    <name type="common">Geobacter lovleyi</name>
    <dbReference type="NCBI Taxonomy" id="398767"/>
    <lineage>
        <taxon>Bacteria</taxon>
        <taxon>Pseudomonadati</taxon>
        <taxon>Thermodesulfobacteriota</taxon>
        <taxon>Desulfuromonadia</taxon>
        <taxon>Geobacterales</taxon>
        <taxon>Geobacteraceae</taxon>
        <taxon>Trichlorobacter</taxon>
    </lineage>
</organism>
<sequence length="668" mass="71424">MAMPDSHRMAADHDEEIRYRAVQEQRHLPLQQSRAILFAALGDESWRVRKQAVEVVLAARPDQDDIHQLIDLLRDEENAGLRNATAELLVRCGVRVVPILLGYLDDADHDLRKLVVDALGALGGAEALAGLTRALSDPDSNVAAAAAEGLGVAGNAESVPELLRHLERNQESFFRFNALAALGRIGVAGPLPAVVKQLAGQELLRRAVFECLGKIGSDSDAVALLLEGVLSHLPSVRQAAVSSLVQVLQRLDAAGQSEAKARLQLLADQGLVEQLIASFTPGNQAVNEAVVAILGILADPRGLEVLFSALADERLTAAAESALRQLGLAAVRAANTRFAATESIDERAALCRFLGNSGAPEGADVIRCALADAAARVRSAAVYASAKLSDPELPAQVAELLNDEDASVREAALAALLRYADIDRHVIGTAAKQLASAPDPEQRRGAALLFAAVHDGEQLARLLKDENASVRESAARAAGKLRPAEGCSHLMMALVDEEPDVRIAAAEALGDCRDDAAIAPLRLSLHDSDAWVQAAALRSLVQLAGEAALPDLLQLWEQGDEVVQLACLEAFEQIGSVMALQAVSRDLGRHDGEVLKGAIELLHRYDLSLLLPWFNHIICHQDWDVRITAVRASSALPAEDRMTLLQMALDREDNDLVRAEIRSQLGAD</sequence>
<name>B3E3L6_TRIL1</name>
<dbReference type="SUPFAM" id="SSF48371">
    <property type="entry name" value="ARM repeat"/>
    <property type="match status" value="4"/>
</dbReference>
<dbReference type="STRING" id="398767.Glov_2119"/>
<dbReference type="HOGENOM" id="CLU_014447_0_0_7"/>
<dbReference type="EMBL" id="CP001089">
    <property type="protein sequence ID" value="ACD95835.1"/>
    <property type="molecule type" value="Genomic_DNA"/>
</dbReference>
<dbReference type="eggNOG" id="COG1413">
    <property type="taxonomic scope" value="Bacteria"/>
</dbReference>
<dbReference type="PANTHER" id="PTHR12697">
    <property type="entry name" value="PBS LYASE HEAT-LIKE PROTEIN"/>
    <property type="match status" value="1"/>
</dbReference>
<dbReference type="InterPro" id="IPR004155">
    <property type="entry name" value="PBS_lyase_HEAT"/>
</dbReference>
<gene>
    <name evidence="1" type="ordered locus">Glov_2119</name>
</gene>
<dbReference type="AlphaFoldDB" id="B3E3L6"/>
<evidence type="ECO:0000313" key="2">
    <source>
        <dbReference type="Proteomes" id="UP000002420"/>
    </source>
</evidence>
<dbReference type="Pfam" id="PF13646">
    <property type="entry name" value="HEAT_2"/>
    <property type="match status" value="5"/>
</dbReference>
<dbReference type="GO" id="GO:0016491">
    <property type="term" value="F:oxidoreductase activity"/>
    <property type="evidence" value="ECO:0007669"/>
    <property type="project" value="TreeGrafter"/>
</dbReference>
<dbReference type="KEGG" id="glo:Glov_2119"/>
<dbReference type="PANTHER" id="PTHR12697:SF5">
    <property type="entry name" value="DEOXYHYPUSINE HYDROXYLASE"/>
    <property type="match status" value="1"/>
</dbReference>
<dbReference type="RefSeq" id="WP_012470174.1">
    <property type="nucleotide sequence ID" value="NC_010814.1"/>
</dbReference>
<keyword evidence="1" id="KW-0456">Lyase</keyword>
<dbReference type="InterPro" id="IPR016024">
    <property type="entry name" value="ARM-type_fold"/>
</dbReference>
<dbReference type="Gene3D" id="1.25.10.10">
    <property type="entry name" value="Leucine-rich Repeat Variant"/>
    <property type="match status" value="4"/>
</dbReference>
<proteinExistence type="predicted"/>
<dbReference type="SMART" id="SM00567">
    <property type="entry name" value="EZ_HEAT"/>
    <property type="match status" value="15"/>
</dbReference>
<reference evidence="1 2" key="1">
    <citation type="submission" date="2008-05" db="EMBL/GenBank/DDBJ databases">
        <title>Complete sequence of chromosome of Geobacter lovleyi SZ.</title>
        <authorList>
            <consortium name="US DOE Joint Genome Institute"/>
            <person name="Lucas S."/>
            <person name="Copeland A."/>
            <person name="Lapidus A."/>
            <person name="Glavina del Rio T."/>
            <person name="Dalin E."/>
            <person name="Tice H."/>
            <person name="Bruce D."/>
            <person name="Goodwin L."/>
            <person name="Pitluck S."/>
            <person name="Chertkov O."/>
            <person name="Meincke L."/>
            <person name="Brettin T."/>
            <person name="Detter J.C."/>
            <person name="Han C."/>
            <person name="Tapia R."/>
            <person name="Kuske C.R."/>
            <person name="Schmutz J."/>
            <person name="Larimer F."/>
            <person name="Land M."/>
            <person name="Hauser L."/>
            <person name="Kyrpides N."/>
            <person name="Mikhailova N."/>
            <person name="Sung Y."/>
            <person name="Fletcher K.E."/>
            <person name="Ritalahti K.M."/>
            <person name="Loeffler F.E."/>
            <person name="Richardson P."/>
        </authorList>
    </citation>
    <scope>NUCLEOTIDE SEQUENCE [LARGE SCALE GENOMIC DNA]</scope>
    <source>
        <strain evidence="2">ATCC BAA-1151 / DSM 17278 / SZ</strain>
    </source>
</reference>
<dbReference type="Proteomes" id="UP000002420">
    <property type="component" value="Chromosome"/>
</dbReference>
<keyword evidence="2" id="KW-1185">Reference proteome</keyword>
<accession>B3E3L6</accession>
<evidence type="ECO:0000313" key="1">
    <source>
        <dbReference type="EMBL" id="ACD95835.1"/>
    </source>
</evidence>
<protein>
    <submittedName>
        <fullName evidence="1">PBS lyase HEAT domain protein repeat-containing protein</fullName>
    </submittedName>
</protein>